<dbReference type="Proteomes" id="UP001174909">
    <property type="component" value="Unassembled WGS sequence"/>
</dbReference>
<dbReference type="InterPro" id="IPR029753">
    <property type="entry name" value="D-isomer_DH_CS"/>
</dbReference>
<protein>
    <submittedName>
        <fullName evidence="7">Glyoxylate reductase</fullName>
    </submittedName>
</protein>
<organism evidence="7 8">
    <name type="scientific">Geodia barretti</name>
    <name type="common">Barrett's horny sponge</name>
    <dbReference type="NCBI Taxonomy" id="519541"/>
    <lineage>
        <taxon>Eukaryota</taxon>
        <taxon>Metazoa</taxon>
        <taxon>Porifera</taxon>
        <taxon>Demospongiae</taxon>
        <taxon>Heteroscleromorpha</taxon>
        <taxon>Tetractinellida</taxon>
        <taxon>Astrophorina</taxon>
        <taxon>Geodiidae</taxon>
        <taxon>Geodia</taxon>
    </lineage>
</organism>
<gene>
    <name evidence="7" type="ORF">GBAR_LOCUS16403</name>
</gene>
<evidence type="ECO:0000256" key="2">
    <source>
        <dbReference type="ARBA" id="ARBA00023002"/>
    </source>
</evidence>
<dbReference type="PANTHER" id="PTHR10996:SF283">
    <property type="entry name" value="GLYOXYLATE_HYDROXYPYRUVATE REDUCTASE B"/>
    <property type="match status" value="1"/>
</dbReference>
<dbReference type="Pfam" id="PF02826">
    <property type="entry name" value="2-Hacid_dh_C"/>
    <property type="match status" value="1"/>
</dbReference>
<feature type="domain" description="D-isomer specific 2-hydroxyacid dehydrogenase catalytic" evidence="5">
    <location>
        <begin position="5"/>
        <end position="304"/>
    </location>
</feature>
<proteinExistence type="inferred from homology"/>
<comment type="caution">
    <text evidence="7">The sequence shown here is derived from an EMBL/GenBank/DDBJ whole genome shotgun (WGS) entry which is preliminary data.</text>
</comment>
<evidence type="ECO:0000313" key="8">
    <source>
        <dbReference type="Proteomes" id="UP001174909"/>
    </source>
</evidence>
<dbReference type="FunFam" id="3.40.50.720:FF:000203">
    <property type="entry name" value="D-3-phosphoglycerate dehydrogenase (SerA)"/>
    <property type="match status" value="1"/>
</dbReference>
<evidence type="ECO:0000259" key="6">
    <source>
        <dbReference type="Pfam" id="PF02826"/>
    </source>
</evidence>
<dbReference type="SUPFAM" id="SSF52283">
    <property type="entry name" value="Formate/glycerate dehydrogenase catalytic domain-like"/>
    <property type="match status" value="1"/>
</dbReference>
<keyword evidence="3" id="KW-0520">NAD</keyword>
<dbReference type="GO" id="GO:0005829">
    <property type="term" value="C:cytosol"/>
    <property type="evidence" value="ECO:0007669"/>
    <property type="project" value="TreeGrafter"/>
</dbReference>
<dbReference type="EMBL" id="CASHTH010002369">
    <property type="protein sequence ID" value="CAI8028854.1"/>
    <property type="molecule type" value="Genomic_DNA"/>
</dbReference>
<evidence type="ECO:0000256" key="1">
    <source>
        <dbReference type="ARBA" id="ARBA00005854"/>
    </source>
</evidence>
<dbReference type="SUPFAM" id="SSF51735">
    <property type="entry name" value="NAD(P)-binding Rossmann-fold domains"/>
    <property type="match status" value="1"/>
</dbReference>
<name>A0AA35WQB7_GEOBA</name>
<keyword evidence="8" id="KW-1185">Reference proteome</keyword>
<evidence type="ECO:0000259" key="5">
    <source>
        <dbReference type="Pfam" id="PF00389"/>
    </source>
</evidence>
<dbReference type="CDD" id="cd05301">
    <property type="entry name" value="GDH"/>
    <property type="match status" value="1"/>
</dbReference>
<dbReference type="Gene3D" id="3.40.50.720">
    <property type="entry name" value="NAD(P)-binding Rossmann-like Domain"/>
    <property type="match status" value="2"/>
</dbReference>
<dbReference type="GO" id="GO:0051287">
    <property type="term" value="F:NAD binding"/>
    <property type="evidence" value="ECO:0007669"/>
    <property type="project" value="InterPro"/>
</dbReference>
<dbReference type="Pfam" id="PF00389">
    <property type="entry name" value="2-Hacid_dh"/>
    <property type="match status" value="1"/>
</dbReference>
<comment type="similarity">
    <text evidence="1 4">Belongs to the D-isomer specific 2-hydroxyacid dehydrogenase family.</text>
</comment>
<keyword evidence="2 4" id="KW-0560">Oxidoreductase</keyword>
<dbReference type="PROSITE" id="PS00671">
    <property type="entry name" value="D_2_HYDROXYACID_DH_3"/>
    <property type="match status" value="1"/>
</dbReference>
<dbReference type="PROSITE" id="PS00670">
    <property type="entry name" value="D_2_HYDROXYACID_DH_2"/>
    <property type="match status" value="1"/>
</dbReference>
<dbReference type="InterPro" id="IPR006140">
    <property type="entry name" value="D-isomer_DH_NAD-bd"/>
</dbReference>
<sequence>MKDLQDGFRLETHAGRFPISKGELIAKIADKEGILCMPYDTIDREVIEAAADLRAISTYSVGYEHIDLQCTKSRGILVGYTPDVLTRATADLAFALMLDVMRRVSEGDRLIRSGGWQQVFGPCDFLGTDLETKTVGILGPGRIGLSFAEKAQAFGMKVVYHGNGRLSERQERQAGIEHVSLNQLFSESDIVSLHIPHTKRTHDMVNRSLLAKMKRGAFIVNTSRGRVINQKDLVLALQNGDLAGAALDVFYDEPLGADSPLAKMENVVLTPHMGSSTKETRENMARLAVLNLKMAMAGRRPKCAV</sequence>
<evidence type="ECO:0000256" key="3">
    <source>
        <dbReference type="ARBA" id="ARBA00023027"/>
    </source>
</evidence>
<dbReference type="InterPro" id="IPR050223">
    <property type="entry name" value="D-isomer_2-hydroxyacid_DH"/>
</dbReference>
<reference evidence="7" key="1">
    <citation type="submission" date="2023-03" db="EMBL/GenBank/DDBJ databases">
        <authorList>
            <person name="Steffen K."/>
            <person name="Cardenas P."/>
        </authorList>
    </citation>
    <scope>NUCLEOTIDE SEQUENCE</scope>
</reference>
<evidence type="ECO:0000313" key="7">
    <source>
        <dbReference type="EMBL" id="CAI8028854.1"/>
    </source>
</evidence>
<evidence type="ECO:0000256" key="4">
    <source>
        <dbReference type="RuleBase" id="RU003719"/>
    </source>
</evidence>
<dbReference type="GO" id="GO:0030267">
    <property type="term" value="F:glyoxylate reductase (NADPH) activity"/>
    <property type="evidence" value="ECO:0007669"/>
    <property type="project" value="TreeGrafter"/>
</dbReference>
<feature type="domain" description="D-isomer specific 2-hydroxyacid dehydrogenase NAD-binding" evidence="6">
    <location>
        <begin position="94"/>
        <end position="274"/>
    </location>
</feature>
<dbReference type="AlphaFoldDB" id="A0AA35WQB7"/>
<dbReference type="InterPro" id="IPR036291">
    <property type="entry name" value="NAD(P)-bd_dom_sf"/>
</dbReference>
<dbReference type="InterPro" id="IPR006139">
    <property type="entry name" value="D-isomer_2_OHA_DH_cat_dom"/>
</dbReference>
<dbReference type="PANTHER" id="PTHR10996">
    <property type="entry name" value="2-HYDROXYACID DEHYDROGENASE-RELATED"/>
    <property type="match status" value="1"/>
</dbReference>
<accession>A0AA35WQB7</accession>
<dbReference type="GO" id="GO:0016618">
    <property type="term" value="F:hydroxypyruvate reductase [NAD(P)H] activity"/>
    <property type="evidence" value="ECO:0007669"/>
    <property type="project" value="TreeGrafter"/>
</dbReference>